<evidence type="ECO:0000313" key="3">
    <source>
        <dbReference type="EMBL" id="QBO37434.1"/>
    </source>
</evidence>
<evidence type="ECO:0000259" key="1">
    <source>
        <dbReference type="Pfam" id="PF07463"/>
    </source>
</evidence>
<keyword evidence="3" id="KW-0255">Endonuclease</keyword>
<protein>
    <submittedName>
        <fullName evidence="3">HNH endonuclease</fullName>
    </submittedName>
</protein>
<name>A0A4P6YX48_9LACO</name>
<keyword evidence="3" id="KW-0378">Hydrolase</keyword>
<dbReference type="SUPFAM" id="SSF54060">
    <property type="entry name" value="His-Me finger endonucleases"/>
    <property type="match status" value="1"/>
</dbReference>
<sequence length="180" mass="20849">MKEIWKSVPDFEGLYEVSNLGRIKSPEGKITESRFHGERRWKERIIKQKTDKKGYKRVSLYKDKTQHTFLVHRIVAKTFLGTSPKGKEIINHIDGNPSNNVVDNLEWIDYVGNLRHAFENGLNKSEKQIVLVNVQTNIATVFRNMRLASEFLGKNHGYISAALNRKQAEIEGYMVFVKPF</sequence>
<accession>A0A4P6YX48</accession>
<evidence type="ECO:0000259" key="2">
    <source>
        <dbReference type="Pfam" id="PF13392"/>
    </source>
</evidence>
<dbReference type="AlphaFoldDB" id="A0A4P6YX48"/>
<feature type="domain" description="NUMOD4" evidence="1">
    <location>
        <begin position="3"/>
        <end position="61"/>
    </location>
</feature>
<dbReference type="Gene3D" id="3.90.75.20">
    <property type="match status" value="1"/>
</dbReference>
<evidence type="ECO:0000313" key="4">
    <source>
        <dbReference type="Proteomes" id="UP000292886"/>
    </source>
</evidence>
<organism evidence="3 4">
    <name type="scientific">Periweissella cryptocerci</name>
    <dbReference type="NCBI Taxonomy" id="2506420"/>
    <lineage>
        <taxon>Bacteria</taxon>
        <taxon>Bacillati</taxon>
        <taxon>Bacillota</taxon>
        <taxon>Bacilli</taxon>
        <taxon>Lactobacillales</taxon>
        <taxon>Lactobacillaceae</taxon>
        <taxon>Periweissella</taxon>
    </lineage>
</organism>
<reference evidence="4" key="1">
    <citation type="submission" date="2019-03" db="EMBL/GenBank/DDBJ databases">
        <title>Weissella sp. 26KH-42 Genome sequencing.</title>
        <authorList>
            <person name="Heo J."/>
            <person name="Kim S.-J."/>
            <person name="Kim J.-S."/>
            <person name="Hong S.-B."/>
            <person name="Kwon S.-W."/>
        </authorList>
    </citation>
    <scope>NUCLEOTIDE SEQUENCE [LARGE SCALE GENOMIC DNA]</scope>
    <source>
        <strain evidence="4">26KH-42</strain>
    </source>
</reference>
<keyword evidence="4" id="KW-1185">Reference proteome</keyword>
<dbReference type="GO" id="GO:0016788">
    <property type="term" value="F:hydrolase activity, acting on ester bonds"/>
    <property type="evidence" value="ECO:0007669"/>
    <property type="project" value="InterPro"/>
</dbReference>
<dbReference type="KEGG" id="wei:EQG49_02455"/>
<dbReference type="EMBL" id="CP037940">
    <property type="protein sequence ID" value="QBO37434.1"/>
    <property type="molecule type" value="Genomic_DNA"/>
</dbReference>
<dbReference type="InterPro" id="IPR003615">
    <property type="entry name" value="HNH_nuc"/>
</dbReference>
<feature type="domain" description="HNH nuclease" evidence="2">
    <location>
        <begin position="70"/>
        <end position="108"/>
    </location>
</feature>
<gene>
    <name evidence="3" type="ORF">EQG49_02455</name>
</gene>
<proteinExistence type="predicted"/>
<dbReference type="GO" id="GO:0004519">
    <property type="term" value="F:endonuclease activity"/>
    <property type="evidence" value="ECO:0007669"/>
    <property type="project" value="UniProtKB-KW"/>
</dbReference>
<keyword evidence="3" id="KW-0540">Nuclease</keyword>
<dbReference type="InterPro" id="IPR044925">
    <property type="entry name" value="His-Me_finger_sf"/>
</dbReference>
<dbReference type="InterPro" id="IPR010902">
    <property type="entry name" value="NUMOD4"/>
</dbReference>
<dbReference type="Proteomes" id="UP000292886">
    <property type="component" value="Chromosome"/>
</dbReference>
<dbReference type="OrthoDB" id="6631788at2"/>
<dbReference type="Pfam" id="PF13392">
    <property type="entry name" value="HNH_3"/>
    <property type="match status" value="1"/>
</dbReference>
<dbReference type="Pfam" id="PF07463">
    <property type="entry name" value="NUMOD4"/>
    <property type="match status" value="1"/>
</dbReference>